<feature type="non-terminal residue" evidence="2">
    <location>
        <position position="136"/>
    </location>
</feature>
<comment type="caution">
    <text evidence="2">The sequence shown here is derived from an EMBL/GenBank/DDBJ whole genome shotgun (WGS) entry which is preliminary data.</text>
</comment>
<reference evidence="3" key="1">
    <citation type="submission" date="2022-10" db="EMBL/GenBank/DDBJ databases">
        <title>Genome assembly of Pristionchus species.</title>
        <authorList>
            <person name="Yoshida K."/>
            <person name="Sommer R.J."/>
        </authorList>
    </citation>
    <scope>NUCLEOTIDE SEQUENCE [LARGE SCALE GENOMIC DNA]</scope>
    <source>
        <strain evidence="3">RS5460</strain>
    </source>
</reference>
<gene>
    <name evidence="2" type="ORF">PMAYCL1PPCAC_04031</name>
</gene>
<keyword evidence="3" id="KW-1185">Reference proteome</keyword>
<feature type="transmembrane region" description="Helical" evidence="1">
    <location>
        <begin position="91"/>
        <end position="110"/>
    </location>
</feature>
<keyword evidence="1" id="KW-0472">Membrane</keyword>
<keyword evidence="1" id="KW-1133">Transmembrane helix</keyword>
<organism evidence="2 3">
    <name type="scientific">Pristionchus mayeri</name>
    <dbReference type="NCBI Taxonomy" id="1317129"/>
    <lineage>
        <taxon>Eukaryota</taxon>
        <taxon>Metazoa</taxon>
        <taxon>Ecdysozoa</taxon>
        <taxon>Nematoda</taxon>
        <taxon>Chromadorea</taxon>
        <taxon>Rhabditida</taxon>
        <taxon>Rhabditina</taxon>
        <taxon>Diplogasteromorpha</taxon>
        <taxon>Diplogasteroidea</taxon>
        <taxon>Neodiplogasteridae</taxon>
        <taxon>Pristionchus</taxon>
    </lineage>
</organism>
<evidence type="ECO:0000313" key="3">
    <source>
        <dbReference type="Proteomes" id="UP001328107"/>
    </source>
</evidence>
<dbReference type="AlphaFoldDB" id="A0AAN4Z7B1"/>
<evidence type="ECO:0000256" key="1">
    <source>
        <dbReference type="SAM" id="Phobius"/>
    </source>
</evidence>
<accession>A0AAN4Z7B1</accession>
<dbReference type="Pfam" id="PF10326">
    <property type="entry name" value="7TM_GPCR_Str"/>
    <property type="match status" value="1"/>
</dbReference>
<dbReference type="EMBL" id="BTRK01000001">
    <property type="protein sequence ID" value="GMR33836.1"/>
    <property type="molecule type" value="Genomic_DNA"/>
</dbReference>
<name>A0AAN4Z7B1_9BILA</name>
<sequence length="136" mass="15241">MISTLVKGIHELHGTNLSEYRIYGAKLQDENSIGFMDIMVYDVTTSYIASYFISIFVILRIRSLLGVAGAKISYKTAVLHKQFFRAQIAQAAMPPVFLIPFVFILTYASLNNINLANLTLVVSYWLWLSPSATVSI</sequence>
<dbReference type="Proteomes" id="UP001328107">
    <property type="component" value="Unassembled WGS sequence"/>
</dbReference>
<proteinExistence type="predicted"/>
<evidence type="ECO:0000313" key="2">
    <source>
        <dbReference type="EMBL" id="GMR33836.1"/>
    </source>
</evidence>
<keyword evidence="1" id="KW-0812">Transmembrane</keyword>
<dbReference type="InterPro" id="IPR019428">
    <property type="entry name" value="7TM_GPCR_serpentine_rcpt_Str"/>
</dbReference>
<feature type="transmembrane region" description="Helical" evidence="1">
    <location>
        <begin position="48"/>
        <end position="70"/>
    </location>
</feature>
<evidence type="ECO:0008006" key="4">
    <source>
        <dbReference type="Google" id="ProtNLM"/>
    </source>
</evidence>
<protein>
    <recommendedName>
        <fullName evidence="4">G protein-coupled receptor</fullName>
    </recommendedName>
</protein>